<proteinExistence type="predicted"/>
<name>A0A2G5TR87_9PELO</name>
<comment type="caution">
    <text evidence="1">The sequence shown here is derived from an EMBL/GenBank/DDBJ whole genome shotgun (WGS) entry which is preliminary data.</text>
</comment>
<gene>
    <name evidence="1" type="primary">Cnig_chr_V.g21244</name>
    <name evidence="1" type="ORF">B9Z55_021244</name>
</gene>
<reference evidence="2" key="1">
    <citation type="submission" date="2017-10" db="EMBL/GenBank/DDBJ databases">
        <title>Rapid genome shrinkage in a self-fertile nematode reveals novel sperm competition proteins.</title>
        <authorList>
            <person name="Yin D."/>
            <person name="Schwarz E.M."/>
            <person name="Thomas C.G."/>
            <person name="Felde R.L."/>
            <person name="Korf I.F."/>
            <person name="Cutter A.D."/>
            <person name="Schartner C.M."/>
            <person name="Ralston E.J."/>
            <person name="Meyer B.J."/>
            <person name="Haag E.S."/>
        </authorList>
    </citation>
    <scope>NUCLEOTIDE SEQUENCE [LARGE SCALE GENOMIC DNA]</scope>
    <source>
        <strain evidence="2">JU1422</strain>
    </source>
</reference>
<evidence type="ECO:0000313" key="1">
    <source>
        <dbReference type="EMBL" id="PIC29753.1"/>
    </source>
</evidence>
<keyword evidence="2" id="KW-1185">Reference proteome</keyword>
<evidence type="ECO:0000313" key="2">
    <source>
        <dbReference type="Proteomes" id="UP000230233"/>
    </source>
</evidence>
<organism evidence="1 2">
    <name type="scientific">Caenorhabditis nigoni</name>
    <dbReference type="NCBI Taxonomy" id="1611254"/>
    <lineage>
        <taxon>Eukaryota</taxon>
        <taxon>Metazoa</taxon>
        <taxon>Ecdysozoa</taxon>
        <taxon>Nematoda</taxon>
        <taxon>Chromadorea</taxon>
        <taxon>Rhabditida</taxon>
        <taxon>Rhabditina</taxon>
        <taxon>Rhabditomorpha</taxon>
        <taxon>Rhabditoidea</taxon>
        <taxon>Rhabditidae</taxon>
        <taxon>Peloderinae</taxon>
        <taxon>Caenorhabditis</taxon>
    </lineage>
</organism>
<sequence length="123" mass="14010">MEKFIYEELGKTGGCPDPSVNSARSDYELIMEIHLNVRPETMKDEQSVLKLVGDWRKFQMAYVETKCMVTGEEVQNYAFWKTREEPEYHGPPASQCPAGTTATSDGLCGLILEDWEKKEVPED</sequence>
<accession>A0A2G5TR87</accession>
<dbReference type="AlphaFoldDB" id="A0A2G5TR87"/>
<dbReference type="EMBL" id="PDUG01000005">
    <property type="protein sequence ID" value="PIC29753.1"/>
    <property type="molecule type" value="Genomic_DNA"/>
</dbReference>
<dbReference type="OrthoDB" id="5907387at2759"/>
<dbReference type="Proteomes" id="UP000230233">
    <property type="component" value="Chromosome V"/>
</dbReference>
<protein>
    <submittedName>
        <fullName evidence="1">Uncharacterized protein</fullName>
    </submittedName>
</protein>